<accession>A0A2H0E1D9</accession>
<gene>
    <name evidence="2" type="ORF">COW80_01400</name>
</gene>
<dbReference type="SUPFAM" id="SSF55608">
    <property type="entry name" value="Homing endonucleases"/>
    <property type="match status" value="1"/>
</dbReference>
<feature type="domain" description="Homing endonuclease LAGLIDADG" evidence="1">
    <location>
        <begin position="55"/>
        <end position="156"/>
    </location>
</feature>
<evidence type="ECO:0000259" key="1">
    <source>
        <dbReference type="Pfam" id="PF00961"/>
    </source>
</evidence>
<dbReference type="InterPro" id="IPR027434">
    <property type="entry name" value="Homing_endonucl"/>
</dbReference>
<dbReference type="EMBL" id="PCTU01000037">
    <property type="protein sequence ID" value="PIP88246.1"/>
    <property type="molecule type" value="Genomic_DNA"/>
</dbReference>
<dbReference type="Proteomes" id="UP000229981">
    <property type="component" value="Unassembled WGS sequence"/>
</dbReference>
<name>A0A2H0E1D9_9BACT</name>
<dbReference type="PANTHER" id="PTHR36181:SF4">
    <property type="entry name" value="LAGLIDADG ENDONUCLEASE"/>
    <property type="match status" value="1"/>
</dbReference>
<reference evidence="2 3" key="1">
    <citation type="submission" date="2017-09" db="EMBL/GenBank/DDBJ databases">
        <title>Depth-based differentiation of microbial function through sediment-hosted aquifers and enrichment of novel symbionts in the deep terrestrial subsurface.</title>
        <authorList>
            <person name="Probst A.J."/>
            <person name="Ladd B."/>
            <person name="Jarett J.K."/>
            <person name="Geller-Mcgrath D.E."/>
            <person name="Sieber C.M."/>
            <person name="Emerson J.B."/>
            <person name="Anantharaman K."/>
            <person name="Thomas B.C."/>
            <person name="Malmstrom R."/>
            <person name="Stieglmeier M."/>
            <person name="Klingl A."/>
            <person name="Woyke T."/>
            <person name="Ryan C.M."/>
            <person name="Banfield J.F."/>
        </authorList>
    </citation>
    <scope>NUCLEOTIDE SEQUENCE [LARGE SCALE GENOMIC DNA]</scope>
    <source>
        <strain evidence="2">CG22_combo_CG10-13_8_21_14_all_01_47_9</strain>
    </source>
</reference>
<evidence type="ECO:0000313" key="2">
    <source>
        <dbReference type="EMBL" id="PIP88246.1"/>
    </source>
</evidence>
<comment type="caution">
    <text evidence="2">The sequence shown here is derived from an EMBL/GenBank/DDBJ whole genome shotgun (WGS) entry which is preliminary data.</text>
</comment>
<dbReference type="GO" id="GO:0004519">
    <property type="term" value="F:endonuclease activity"/>
    <property type="evidence" value="ECO:0007669"/>
    <property type="project" value="InterPro"/>
</dbReference>
<dbReference type="AlphaFoldDB" id="A0A2H0E1D9"/>
<dbReference type="InterPro" id="IPR051289">
    <property type="entry name" value="LAGLIDADG_Endonuclease"/>
</dbReference>
<organism evidence="2 3">
    <name type="scientific">Candidatus Beckwithbacteria bacterium CG22_combo_CG10-13_8_21_14_all_01_47_9</name>
    <dbReference type="NCBI Taxonomy" id="1974496"/>
    <lineage>
        <taxon>Bacteria</taxon>
        <taxon>Candidatus Beckwithiibacteriota</taxon>
    </lineage>
</organism>
<protein>
    <recommendedName>
        <fullName evidence="1">Homing endonuclease LAGLIDADG domain-containing protein</fullName>
    </recommendedName>
</protein>
<sequence>MAICWNPCSEKDEEYHTRNGKKDYDISMTISDKVLIAGNQQERVPRDPENLHYYLTGFADGEGSFTITIHRHPVRFGWVIDPMFQVYQHKDNAFILYIFKKELQCGYVSEKGGNPSCFVYCVDKIQQLKDIVIPFFEKYPLVGEKYENFSLFREVVNRLSERKHFTKQGFTKIVRLCFRMNRNGKYRRNSLETILGSLEKSSETIRQTPLKTGMI</sequence>
<proteinExistence type="predicted"/>
<dbReference type="Gene3D" id="3.10.28.10">
    <property type="entry name" value="Homing endonucleases"/>
    <property type="match status" value="1"/>
</dbReference>
<evidence type="ECO:0000313" key="3">
    <source>
        <dbReference type="Proteomes" id="UP000229981"/>
    </source>
</evidence>
<dbReference type="PANTHER" id="PTHR36181">
    <property type="entry name" value="INTRON-ENCODED ENDONUCLEASE AI3-RELATED"/>
    <property type="match status" value="1"/>
</dbReference>
<dbReference type="InterPro" id="IPR004860">
    <property type="entry name" value="LAGLIDADG_dom"/>
</dbReference>
<dbReference type="Pfam" id="PF00961">
    <property type="entry name" value="LAGLIDADG_1"/>
    <property type="match status" value="1"/>
</dbReference>